<feature type="region of interest" description="Disordered" evidence="6">
    <location>
        <begin position="1"/>
        <end position="28"/>
    </location>
</feature>
<dbReference type="Proteomes" id="UP000298061">
    <property type="component" value="Unassembled WGS sequence"/>
</dbReference>
<dbReference type="Pfam" id="PF00400">
    <property type="entry name" value="WD40"/>
    <property type="match status" value="4"/>
</dbReference>
<dbReference type="PANTHER" id="PTHR19848:SF0">
    <property type="entry name" value="NOTCHLESS PROTEIN HOMOLOG 1"/>
    <property type="match status" value="1"/>
</dbReference>
<evidence type="ECO:0000256" key="6">
    <source>
        <dbReference type="SAM" id="MobiDB-lite"/>
    </source>
</evidence>
<keyword evidence="3" id="KW-0677">Repeat</keyword>
<comment type="subcellular location">
    <subcellularLocation>
        <location evidence="1">Nucleus</location>
        <location evidence="1">Nucleolus</location>
    </subcellularLocation>
</comment>
<dbReference type="Gene3D" id="2.130.10.10">
    <property type="entry name" value="YVTN repeat-like/Quinoprotein amine dehydrogenase"/>
    <property type="match status" value="1"/>
</dbReference>
<dbReference type="PRINTS" id="PR00320">
    <property type="entry name" value="GPROTEINBRPT"/>
</dbReference>
<feature type="non-terminal residue" evidence="8">
    <location>
        <position position="371"/>
    </location>
</feature>
<organism evidence="8 9">
    <name type="scientific">Hericium alpestre</name>
    <dbReference type="NCBI Taxonomy" id="135208"/>
    <lineage>
        <taxon>Eukaryota</taxon>
        <taxon>Fungi</taxon>
        <taxon>Dikarya</taxon>
        <taxon>Basidiomycota</taxon>
        <taxon>Agaricomycotina</taxon>
        <taxon>Agaricomycetes</taxon>
        <taxon>Russulales</taxon>
        <taxon>Hericiaceae</taxon>
        <taxon>Hericium</taxon>
    </lineage>
</organism>
<dbReference type="InterPro" id="IPR019775">
    <property type="entry name" value="WD40_repeat_CS"/>
</dbReference>
<proteinExistence type="predicted"/>
<evidence type="ECO:0000256" key="1">
    <source>
        <dbReference type="ARBA" id="ARBA00004604"/>
    </source>
</evidence>
<dbReference type="OrthoDB" id="10267436at2759"/>
<feature type="domain" description="NLE" evidence="7">
    <location>
        <begin position="31"/>
        <end position="81"/>
    </location>
</feature>
<keyword evidence="9" id="KW-1185">Reference proteome</keyword>
<dbReference type="GO" id="GO:0000027">
    <property type="term" value="P:ribosomal large subunit assembly"/>
    <property type="evidence" value="ECO:0007669"/>
    <property type="project" value="TreeGrafter"/>
</dbReference>
<keyword evidence="2 5" id="KW-0853">WD repeat</keyword>
<reference evidence="8 9" key="1">
    <citation type="submission" date="2019-02" db="EMBL/GenBank/DDBJ databases">
        <title>Genome sequencing of the rare red list fungi Hericium alpestre (H. flagellum).</title>
        <authorList>
            <person name="Buettner E."/>
            <person name="Kellner H."/>
        </authorList>
    </citation>
    <scope>NUCLEOTIDE SEQUENCE [LARGE SCALE GENOMIC DNA]</scope>
    <source>
        <strain evidence="8 9">DSM 108284</strain>
    </source>
</reference>
<dbReference type="AlphaFoldDB" id="A0A4Z0ABK7"/>
<evidence type="ECO:0000313" key="9">
    <source>
        <dbReference type="Proteomes" id="UP000298061"/>
    </source>
</evidence>
<gene>
    <name evidence="8" type="ORF">EWM64_g356</name>
</gene>
<dbReference type="PROSITE" id="PS00678">
    <property type="entry name" value="WD_REPEATS_1"/>
    <property type="match status" value="1"/>
</dbReference>
<dbReference type="STRING" id="135208.A0A4Z0ABK7"/>
<evidence type="ECO:0000259" key="7">
    <source>
        <dbReference type="Pfam" id="PF08154"/>
    </source>
</evidence>
<dbReference type="InterPro" id="IPR020472">
    <property type="entry name" value="WD40_PAC1"/>
</dbReference>
<evidence type="ECO:0000256" key="4">
    <source>
        <dbReference type="ARBA" id="ARBA00023242"/>
    </source>
</evidence>
<dbReference type="PROSITE" id="PS50082">
    <property type="entry name" value="WD_REPEATS_2"/>
    <property type="match status" value="3"/>
</dbReference>
<evidence type="ECO:0000256" key="5">
    <source>
        <dbReference type="PROSITE-ProRule" id="PRU00221"/>
    </source>
</evidence>
<dbReference type="Pfam" id="PF08154">
    <property type="entry name" value="NLE"/>
    <property type="match status" value="1"/>
</dbReference>
<dbReference type="InterPro" id="IPR036322">
    <property type="entry name" value="WD40_repeat_dom_sf"/>
</dbReference>
<evidence type="ECO:0000313" key="8">
    <source>
        <dbReference type="EMBL" id="TFY83654.1"/>
    </source>
</evidence>
<dbReference type="SMART" id="SM00320">
    <property type="entry name" value="WD40"/>
    <property type="match status" value="4"/>
</dbReference>
<feature type="repeat" description="WD" evidence="5">
    <location>
        <begin position="183"/>
        <end position="224"/>
    </location>
</feature>
<dbReference type="PANTHER" id="PTHR19848">
    <property type="entry name" value="WD40 REPEAT PROTEIN"/>
    <property type="match status" value="1"/>
</dbReference>
<comment type="caution">
    <text evidence="8">The sequence shown here is derived from an EMBL/GenBank/DDBJ whole genome shotgun (WGS) entry which is preliminary data.</text>
</comment>
<keyword evidence="4" id="KW-0539">Nucleus</keyword>
<dbReference type="InterPro" id="IPR001680">
    <property type="entry name" value="WD40_rpt"/>
</dbReference>
<accession>A0A4Z0ABK7</accession>
<sequence length="371" mass="40353">MATLLPPPKRQKVYHGIPEPEPELPKPSPNIVVQFVSEDDGSSLAPPVNLPANVSREDLQVLVNKLSIKDEDPVPFQFHIDLPSDAQTGAEPSRVVISKSIEADVLAHPSQAFTPEDVFVVRCSPQSVFRVRPATRCSSTLSGHTSPILCAAFSPTGNLLATGSGDNTARLWDLNTELPSHTLSGHRGWVLCVEWEAMERKLATGGHDNHVRIWDPKTGKPIGDALKGHTKWITSLAWEPIHLVEYTLGGHTASVNVVRWGGGGVGGKGVLYTASSDRTVRIWDANGGKLYHILKDHAHWVTTLALNTDFILRTGPFDHTGKHPSSDEEACPAHAWALGRYNALVSANAETLISGSDDHTLFLWSLFPSRT</sequence>
<feature type="repeat" description="WD" evidence="5">
    <location>
        <begin position="248"/>
        <end position="293"/>
    </location>
</feature>
<dbReference type="GO" id="GO:0005730">
    <property type="term" value="C:nucleolus"/>
    <property type="evidence" value="ECO:0007669"/>
    <property type="project" value="UniProtKB-SubCell"/>
</dbReference>
<dbReference type="EMBL" id="SFCI01000017">
    <property type="protein sequence ID" value="TFY83654.1"/>
    <property type="molecule type" value="Genomic_DNA"/>
</dbReference>
<evidence type="ECO:0000256" key="3">
    <source>
        <dbReference type="ARBA" id="ARBA00022737"/>
    </source>
</evidence>
<evidence type="ECO:0000256" key="2">
    <source>
        <dbReference type="ARBA" id="ARBA00022574"/>
    </source>
</evidence>
<feature type="repeat" description="WD" evidence="5">
    <location>
        <begin position="141"/>
        <end position="182"/>
    </location>
</feature>
<dbReference type="InterPro" id="IPR012972">
    <property type="entry name" value="NLE"/>
</dbReference>
<name>A0A4Z0ABK7_9AGAM</name>
<dbReference type="PROSITE" id="PS50294">
    <property type="entry name" value="WD_REPEATS_REGION"/>
    <property type="match status" value="3"/>
</dbReference>
<dbReference type="InterPro" id="IPR015943">
    <property type="entry name" value="WD40/YVTN_repeat-like_dom_sf"/>
</dbReference>
<protein>
    <recommendedName>
        <fullName evidence="7">NLE domain-containing protein</fullName>
    </recommendedName>
</protein>
<dbReference type="SUPFAM" id="SSF50978">
    <property type="entry name" value="WD40 repeat-like"/>
    <property type="match status" value="1"/>
</dbReference>